<dbReference type="GO" id="GO:0004741">
    <property type="term" value="F:[pyruvate dehydrogenase (acetyl-transferring)]-phosphatase activity"/>
    <property type="evidence" value="ECO:0007669"/>
    <property type="project" value="TreeGrafter"/>
</dbReference>
<dbReference type="PANTHER" id="PTHR13832:SF792">
    <property type="entry name" value="GM14286P"/>
    <property type="match status" value="1"/>
</dbReference>
<reference evidence="2" key="1">
    <citation type="submission" date="2022-07" db="EMBL/GenBank/DDBJ databases">
        <title>Taxonomy of Aspergillus series Nigri: significant species reduction supported by multi-species coalescent approaches.</title>
        <authorList>
            <person name="Bian C."/>
            <person name="Kusuya Y."/>
            <person name="Sklenar F."/>
            <person name="D'hooge E."/>
            <person name="Yaguchi T."/>
            <person name="Takahashi H."/>
            <person name="Hubka V."/>
        </authorList>
    </citation>
    <scope>NUCLEOTIDE SEQUENCE</scope>
    <source>
        <strain evidence="2">CBS 733.88</strain>
    </source>
</reference>
<accession>A0A9W5YKS8</accession>
<protein>
    <recommendedName>
        <fullName evidence="1">PPM-type phosphatase domain-containing protein</fullName>
    </recommendedName>
</protein>
<dbReference type="PANTHER" id="PTHR13832">
    <property type="entry name" value="PROTEIN PHOSPHATASE 2C"/>
    <property type="match status" value="1"/>
</dbReference>
<sequence>MTGKGIHLRSVDTGLSEEEVTRIISSDAYSVPVRNVPGVSRYDGVQVASNEPCEDRFVHGKFAAPWGDTKEHWMAWGVFDGHLGGQMAEVLRERLLGYVRDRLGWLQSVSGGENTVGEEMVHRAIMDGFVSLDDSIVKDAMELPESEIPLPEKVKRLAPAYAGSCALLSLYDPASRMLHVACTGDSRAVLAQKGSDGKWEATPLSVDQTGHNEAEIARLQAEHPGEDDMIKGGRVLGLAVSRAFGDCQWKWPLEFQEDVQKRFYGPAPLTPRYDVRTPPYLTAEPVVTSTRIEDGKPAFLIMATDGLWDMMSSQQAVDLVGKWLEGAVAEKSGSLESNPRFDFSQFWDGTDWQFVKERTAVQDENAAVHLVRNSLGGNHHEMIAGRLAFSFPASRRVRDDITVQVVFFNEGPSK</sequence>
<feature type="domain" description="PPM-type phosphatase" evidence="1">
    <location>
        <begin position="58"/>
        <end position="408"/>
    </location>
</feature>
<evidence type="ECO:0000313" key="3">
    <source>
        <dbReference type="Proteomes" id="UP001143548"/>
    </source>
</evidence>
<dbReference type="PROSITE" id="PS51746">
    <property type="entry name" value="PPM_2"/>
    <property type="match status" value="1"/>
</dbReference>
<dbReference type="Proteomes" id="UP001143548">
    <property type="component" value="Unassembled WGS sequence"/>
</dbReference>
<dbReference type="InterPro" id="IPR001932">
    <property type="entry name" value="PPM-type_phosphatase-like_dom"/>
</dbReference>
<dbReference type="GO" id="GO:0005739">
    <property type="term" value="C:mitochondrion"/>
    <property type="evidence" value="ECO:0007669"/>
    <property type="project" value="TreeGrafter"/>
</dbReference>
<comment type="caution">
    <text evidence="2">The sequence shown here is derived from an EMBL/GenBank/DDBJ whole genome shotgun (WGS) entry which is preliminary data.</text>
</comment>
<evidence type="ECO:0000259" key="1">
    <source>
        <dbReference type="PROSITE" id="PS51746"/>
    </source>
</evidence>
<name>A0A9W5YKS8_9EURO</name>
<dbReference type="SUPFAM" id="SSF81606">
    <property type="entry name" value="PP2C-like"/>
    <property type="match status" value="1"/>
</dbReference>
<dbReference type="Gene3D" id="3.60.40.10">
    <property type="entry name" value="PPM-type phosphatase domain"/>
    <property type="match status" value="1"/>
</dbReference>
<proteinExistence type="predicted"/>
<gene>
    <name evidence="2" type="ORF">AbraCBS73388_010061</name>
</gene>
<dbReference type="AlphaFoldDB" id="A0A9W5YKS8"/>
<dbReference type="CDD" id="cd00143">
    <property type="entry name" value="PP2Cc"/>
    <property type="match status" value="1"/>
</dbReference>
<dbReference type="EMBL" id="BROQ01000007">
    <property type="protein sequence ID" value="GKZ17742.1"/>
    <property type="molecule type" value="Genomic_DNA"/>
</dbReference>
<dbReference type="Pfam" id="PF00481">
    <property type="entry name" value="PP2C"/>
    <property type="match status" value="1"/>
</dbReference>
<dbReference type="InterPro" id="IPR036457">
    <property type="entry name" value="PPM-type-like_dom_sf"/>
</dbReference>
<evidence type="ECO:0000313" key="2">
    <source>
        <dbReference type="EMBL" id="GKZ17742.1"/>
    </source>
</evidence>
<dbReference type="InterPro" id="IPR015655">
    <property type="entry name" value="PP2C"/>
</dbReference>
<organism evidence="2 3">
    <name type="scientific">Aspergillus brasiliensis</name>
    <dbReference type="NCBI Taxonomy" id="319629"/>
    <lineage>
        <taxon>Eukaryota</taxon>
        <taxon>Fungi</taxon>
        <taxon>Dikarya</taxon>
        <taxon>Ascomycota</taxon>
        <taxon>Pezizomycotina</taxon>
        <taxon>Eurotiomycetes</taxon>
        <taxon>Eurotiomycetidae</taxon>
        <taxon>Eurotiales</taxon>
        <taxon>Aspergillaceae</taxon>
        <taxon>Aspergillus</taxon>
        <taxon>Aspergillus subgen. Circumdati</taxon>
    </lineage>
</organism>
<dbReference type="SMART" id="SM00332">
    <property type="entry name" value="PP2Cc"/>
    <property type="match status" value="1"/>
</dbReference>